<dbReference type="Gene3D" id="1.10.10.10">
    <property type="entry name" value="Winged helix-like DNA-binding domain superfamily/Winged helix DNA-binding domain"/>
    <property type="match status" value="1"/>
</dbReference>
<evidence type="ECO:0000256" key="5">
    <source>
        <dbReference type="ARBA" id="ARBA00023163"/>
    </source>
</evidence>
<reference evidence="10 11" key="1">
    <citation type="submission" date="2020-01" db="EMBL/GenBank/DDBJ databases">
        <title>Paenibacillus sp. nov., isolated from tomato rhizosphere.</title>
        <authorList>
            <person name="Weon H.-Y."/>
            <person name="Lee S.A."/>
        </authorList>
    </citation>
    <scope>NUCLEOTIDE SEQUENCE [LARGE SCALE GENOMIC DNA]</scope>
    <source>
        <strain evidence="10 11">12200R-189</strain>
    </source>
</reference>
<dbReference type="GO" id="GO:0032993">
    <property type="term" value="C:protein-DNA complex"/>
    <property type="evidence" value="ECO:0007669"/>
    <property type="project" value="TreeGrafter"/>
</dbReference>
<keyword evidence="11" id="KW-1185">Reference proteome</keyword>
<dbReference type="PANTHER" id="PTHR48111">
    <property type="entry name" value="REGULATOR OF RPOS"/>
    <property type="match status" value="1"/>
</dbReference>
<keyword evidence="5" id="KW-0804">Transcription</keyword>
<proteinExistence type="predicted"/>
<evidence type="ECO:0000256" key="3">
    <source>
        <dbReference type="ARBA" id="ARBA00023015"/>
    </source>
</evidence>
<evidence type="ECO:0000256" key="2">
    <source>
        <dbReference type="ARBA" id="ARBA00023012"/>
    </source>
</evidence>
<evidence type="ECO:0000259" key="9">
    <source>
        <dbReference type="PROSITE" id="PS51755"/>
    </source>
</evidence>
<sequence length="223" mass="25799">MRILLVEDDRRLGNLIQYKLNKQYHRTEWVMDGAEALERLSISPYELYILDWMVPSYSGVELCGLIRSKGDRAPILMLTARDAVSDRVEGLMAGADDYVIKPFDFDELFARLHVLERRKAADWREEIKQVQDLTLNMRTFEAQRGGTPIQLTRREFQLLSYLMSNAGNVLDREQLLNQVWGLDAEVTPNAVDASIKLLRKKIRDTHGRQLIQSVRGFGYRMAP</sequence>
<dbReference type="GO" id="GO:0006355">
    <property type="term" value="P:regulation of DNA-templated transcription"/>
    <property type="evidence" value="ECO:0007669"/>
    <property type="project" value="InterPro"/>
</dbReference>
<dbReference type="Pfam" id="PF00072">
    <property type="entry name" value="Response_reg"/>
    <property type="match status" value="1"/>
</dbReference>
<evidence type="ECO:0000256" key="7">
    <source>
        <dbReference type="PROSITE-ProRule" id="PRU01091"/>
    </source>
</evidence>
<accession>A0A6C0FNP0</accession>
<dbReference type="InterPro" id="IPR039420">
    <property type="entry name" value="WalR-like"/>
</dbReference>
<dbReference type="InterPro" id="IPR016032">
    <property type="entry name" value="Sig_transdc_resp-reg_C-effctor"/>
</dbReference>
<dbReference type="Pfam" id="PF00486">
    <property type="entry name" value="Trans_reg_C"/>
    <property type="match status" value="1"/>
</dbReference>
<dbReference type="CDD" id="cd00383">
    <property type="entry name" value="trans_reg_C"/>
    <property type="match status" value="1"/>
</dbReference>
<dbReference type="InterPro" id="IPR001789">
    <property type="entry name" value="Sig_transdc_resp-reg_receiver"/>
</dbReference>
<dbReference type="GO" id="GO:0005829">
    <property type="term" value="C:cytosol"/>
    <property type="evidence" value="ECO:0007669"/>
    <property type="project" value="TreeGrafter"/>
</dbReference>
<dbReference type="GO" id="GO:0000976">
    <property type="term" value="F:transcription cis-regulatory region binding"/>
    <property type="evidence" value="ECO:0007669"/>
    <property type="project" value="TreeGrafter"/>
</dbReference>
<feature type="domain" description="OmpR/PhoB-type" evidence="9">
    <location>
        <begin position="125"/>
        <end position="223"/>
    </location>
</feature>
<feature type="DNA-binding region" description="OmpR/PhoB-type" evidence="7">
    <location>
        <begin position="125"/>
        <end position="223"/>
    </location>
</feature>
<gene>
    <name evidence="10" type="ORF">GXP70_01370</name>
</gene>
<dbReference type="InterPro" id="IPR036388">
    <property type="entry name" value="WH-like_DNA-bd_sf"/>
</dbReference>
<dbReference type="Proteomes" id="UP000476064">
    <property type="component" value="Chromosome"/>
</dbReference>
<dbReference type="RefSeq" id="WP_162354826.1">
    <property type="nucleotide sequence ID" value="NZ_CP048209.1"/>
</dbReference>
<evidence type="ECO:0000259" key="8">
    <source>
        <dbReference type="PROSITE" id="PS50110"/>
    </source>
</evidence>
<evidence type="ECO:0000256" key="1">
    <source>
        <dbReference type="ARBA" id="ARBA00022553"/>
    </source>
</evidence>
<dbReference type="AlphaFoldDB" id="A0A6C0FNP0"/>
<dbReference type="SMART" id="SM00862">
    <property type="entry name" value="Trans_reg_C"/>
    <property type="match status" value="1"/>
</dbReference>
<dbReference type="KEGG" id="plyc:GXP70_01370"/>
<feature type="modified residue" description="4-aspartylphosphate" evidence="6">
    <location>
        <position position="51"/>
    </location>
</feature>
<dbReference type="SMART" id="SM00448">
    <property type="entry name" value="REC"/>
    <property type="match status" value="1"/>
</dbReference>
<dbReference type="PANTHER" id="PTHR48111:SF22">
    <property type="entry name" value="REGULATOR OF RPOS"/>
    <property type="match status" value="1"/>
</dbReference>
<dbReference type="SUPFAM" id="SSF52172">
    <property type="entry name" value="CheY-like"/>
    <property type="match status" value="1"/>
</dbReference>
<evidence type="ECO:0000313" key="10">
    <source>
        <dbReference type="EMBL" id="QHT58756.1"/>
    </source>
</evidence>
<keyword evidence="1 6" id="KW-0597">Phosphoprotein</keyword>
<evidence type="ECO:0000256" key="6">
    <source>
        <dbReference type="PROSITE-ProRule" id="PRU00169"/>
    </source>
</evidence>
<feature type="domain" description="Response regulatory" evidence="8">
    <location>
        <begin position="2"/>
        <end position="116"/>
    </location>
</feature>
<dbReference type="Gene3D" id="6.10.250.690">
    <property type="match status" value="1"/>
</dbReference>
<dbReference type="EMBL" id="CP048209">
    <property type="protein sequence ID" value="QHT58756.1"/>
    <property type="molecule type" value="Genomic_DNA"/>
</dbReference>
<dbReference type="GO" id="GO:0000156">
    <property type="term" value="F:phosphorelay response regulator activity"/>
    <property type="evidence" value="ECO:0007669"/>
    <property type="project" value="TreeGrafter"/>
</dbReference>
<dbReference type="InterPro" id="IPR011006">
    <property type="entry name" value="CheY-like_superfamily"/>
</dbReference>
<protein>
    <submittedName>
        <fullName evidence="10">Response regulator transcription factor</fullName>
    </submittedName>
</protein>
<dbReference type="SUPFAM" id="SSF46894">
    <property type="entry name" value="C-terminal effector domain of the bipartite response regulators"/>
    <property type="match status" value="1"/>
</dbReference>
<name>A0A6C0FNP0_9BACL</name>
<dbReference type="Gene3D" id="3.40.50.2300">
    <property type="match status" value="1"/>
</dbReference>
<dbReference type="InterPro" id="IPR001867">
    <property type="entry name" value="OmpR/PhoB-type_DNA-bd"/>
</dbReference>
<keyword evidence="3" id="KW-0805">Transcription regulation</keyword>
<keyword evidence="4 7" id="KW-0238">DNA-binding</keyword>
<evidence type="ECO:0000256" key="4">
    <source>
        <dbReference type="ARBA" id="ARBA00023125"/>
    </source>
</evidence>
<organism evidence="10 11">
    <name type="scientific">Paenibacillus lycopersici</name>
    <dbReference type="NCBI Taxonomy" id="2704462"/>
    <lineage>
        <taxon>Bacteria</taxon>
        <taxon>Bacillati</taxon>
        <taxon>Bacillota</taxon>
        <taxon>Bacilli</taxon>
        <taxon>Bacillales</taxon>
        <taxon>Paenibacillaceae</taxon>
        <taxon>Paenibacillus</taxon>
    </lineage>
</organism>
<dbReference type="PROSITE" id="PS51755">
    <property type="entry name" value="OMPR_PHOB"/>
    <property type="match status" value="1"/>
</dbReference>
<dbReference type="PROSITE" id="PS50110">
    <property type="entry name" value="RESPONSE_REGULATORY"/>
    <property type="match status" value="1"/>
</dbReference>
<dbReference type="FunFam" id="1.10.10.10:FF:000005">
    <property type="entry name" value="Two-component system response regulator"/>
    <property type="match status" value="1"/>
</dbReference>
<evidence type="ECO:0000313" key="11">
    <source>
        <dbReference type="Proteomes" id="UP000476064"/>
    </source>
</evidence>
<keyword evidence="2" id="KW-0902">Two-component regulatory system</keyword>